<dbReference type="RefSeq" id="WP_123045769.1">
    <property type="nucleotide sequence ID" value="NZ_RDSR01000010.1"/>
</dbReference>
<organism evidence="1 2">
    <name type="scientific">Cryobacterium tepidiphilum</name>
    <dbReference type="NCBI Taxonomy" id="2486026"/>
    <lineage>
        <taxon>Bacteria</taxon>
        <taxon>Bacillati</taxon>
        <taxon>Actinomycetota</taxon>
        <taxon>Actinomycetes</taxon>
        <taxon>Micrococcales</taxon>
        <taxon>Microbacteriaceae</taxon>
        <taxon>Cryobacterium</taxon>
    </lineage>
</organism>
<evidence type="ECO:0000313" key="1">
    <source>
        <dbReference type="EMBL" id="RNE62540.1"/>
    </source>
</evidence>
<keyword evidence="1" id="KW-0238">DNA-binding</keyword>
<keyword evidence="2" id="KW-1185">Reference proteome</keyword>
<dbReference type="OrthoDB" id="5184241at2"/>
<protein>
    <submittedName>
        <fullName evidence="1">DNA-binding protein</fullName>
    </submittedName>
</protein>
<comment type="caution">
    <text evidence="1">The sequence shown here is derived from an EMBL/GenBank/DDBJ whole genome shotgun (WGS) entry which is preliminary data.</text>
</comment>
<dbReference type="Proteomes" id="UP000279859">
    <property type="component" value="Unassembled WGS sequence"/>
</dbReference>
<dbReference type="EMBL" id="RDSR01000010">
    <property type="protein sequence ID" value="RNE62540.1"/>
    <property type="molecule type" value="Genomic_DNA"/>
</dbReference>
<dbReference type="GO" id="GO:0003677">
    <property type="term" value="F:DNA binding"/>
    <property type="evidence" value="ECO:0007669"/>
    <property type="project" value="UniProtKB-KW"/>
</dbReference>
<sequence>MFVITADQVDSRNDRDRAGELVKQLTTRFPDAFVLPPDQTSGDEIQMLLTDAAATLHAVLAIQRANHWSIGLGIGSVRTPLPAATRRASGGAFIAARDAVTRAKRTDARFALAVDGDAAGPGGALTATDVEALVAMLLLVRRRRTGEGWEVVDLLTGGRSQAQAAAQLGISTAAVSQRVKSSLWRVEESALPALVKLLAALDGTPSETDQT</sequence>
<proteinExistence type="predicted"/>
<name>A0A3M8LAR1_9MICO</name>
<reference evidence="1 2" key="1">
    <citation type="submission" date="2018-11" db="EMBL/GenBank/DDBJ databases">
        <title>Cryobacterium sp. nov., isolated from rhizosphere soil of lettuce.</title>
        <authorList>
            <person name="Wang Y."/>
        </authorList>
    </citation>
    <scope>NUCLEOTIDE SEQUENCE [LARGE SCALE GENOMIC DNA]</scope>
    <source>
        <strain evidence="1 2">NEAU-85</strain>
    </source>
</reference>
<evidence type="ECO:0000313" key="2">
    <source>
        <dbReference type="Proteomes" id="UP000279859"/>
    </source>
</evidence>
<gene>
    <name evidence="1" type="ORF">EEJ31_07940</name>
</gene>
<accession>A0A3M8LAR1</accession>
<dbReference type="AlphaFoldDB" id="A0A3M8LAR1"/>